<dbReference type="OrthoDB" id="5572844at2759"/>
<dbReference type="EMBL" id="JAANQT010001723">
    <property type="protein sequence ID" value="KAG1304159.1"/>
    <property type="molecule type" value="Genomic_DNA"/>
</dbReference>
<reference evidence="1" key="1">
    <citation type="journal article" date="2020" name="Microb. Genom.">
        <title>Genetic diversity of clinical and environmental Mucorales isolates obtained from an investigation of mucormycosis cases among solid organ transplant recipients.</title>
        <authorList>
            <person name="Nguyen M.H."/>
            <person name="Kaul D."/>
            <person name="Muto C."/>
            <person name="Cheng S.J."/>
            <person name="Richter R.A."/>
            <person name="Bruno V.M."/>
            <person name="Liu G."/>
            <person name="Beyhan S."/>
            <person name="Sundermann A.J."/>
            <person name="Mounaud S."/>
            <person name="Pasculle A.W."/>
            <person name="Nierman W.C."/>
            <person name="Driscoll E."/>
            <person name="Cumbie R."/>
            <person name="Clancy C.J."/>
            <person name="Dupont C.L."/>
        </authorList>
    </citation>
    <scope>NUCLEOTIDE SEQUENCE</scope>
    <source>
        <strain evidence="1">GL11</strain>
    </source>
</reference>
<comment type="caution">
    <text evidence="1">The sequence shown here is derived from an EMBL/GenBank/DDBJ whole genome shotgun (WGS) entry which is preliminary data.</text>
</comment>
<protein>
    <submittedName>
        <fullName evidence="1">Uncharacterized protein</fullName>
    </submittedName>
</protein>
<sequence>MPITETFHGFIETTTDTLLVFEACRQGILPKINRRLQERERGAVKSGTVFVFDEKESGIKRWTDGLVWSPSRILGNFLIYRELDGRELLDDKQPNRPYIDEEHKTSDQERALVGSLTDTYKFKLGGLIKKTLSIQVNGSSQHLISYYTKEDVLDGKLSTPSSIPELSSIRISPDLFMQQNFRIPLSLEYPESCGKRLSTGDSRRKSSALLLEMAHPYMDIPYYSRRRLSSGDLDASFKKSSRSYHDNKDMKHRNSKASSVQFVYKDSSSPVSVTSPIFQCSPPVYQQETNYILPSTHITFPASPAPSHKDNTSYAQPSSWFKYAQKEPVCYYDNKRIASPTRQESNARFTSFDNMPLENNFYSKQCDGNNPF</sequence>
<accession>A0A9P6X2X7</accession>
<dbReference type="PANTHER" id="PTHR28027:SF2">
    <property type="entry name" value="TRANSCRIPTIONAL REGULATOR MIT1"/>
    <property type="match status" value="1"/>
</dbReference>
<dbReference type="InterPro" id="IPR018608">
    <property type="entry name" value="Gti1/Pac2"/>
</dbReference>
<proteinExistence type="predicted"/>
<dbReference type="PANTHER" id="PTHR28027">
    <property type="entry name" value="TRANSCRIPTIONAL REGULATOR MIT1"/>
    <property type="match status" value="1"/>
</dbReference>
<dbReference type="Pfam" id="PF09729">
    <property type="entry name" value="Gti1_Pac2"/>
    <property type="match status" value="2"/>
</dbReference>
<gene>
    <name evidence="1" type="ORF">G6F64_009443</name>
</gene>
<name>A0A9P6X2X7_RHIOR</name>
<evidence type="ECO:0000313" key="1">
    <source>
        <dbReference type="EMBL" id="KAG1304159.1"/>
    </source>
</evidence>
<evidence type="ECO:0000313" key="2">
    <source>
        <dbReference type="Proteomes" id="UP000716291"/>
    </source>
</evidence>
<keyword evidence="2" id="KW-1185">Reference proteome</keyword>
<dbReference type="GO" id="GO:0003677">
    <property type="term" value="F:DNA binding"/>
    <property type="evidence" value="ECO:0007669"/>
    <property type="project" value="TreeGrafter"/>
</dbReference>
<dbReference type="AlphaFoldDB" id="A0A9P6X2X7"/>
<dbReference type="Proteomes" id="UP000716291">
    <property type="component" value="Unassembled WGS sequence"/>
</dbReference>
<organism evidence="1 2">
    <name type="scientific">Rhizopus oryzae</name>
    <name type="common">Mucormycosis agent</name>
    <name type="synonym">Rhizopus arrhizus var. delemar</name>
    <dbReference type="NCBI Taxonomy" id="64495"/>
    <lineage>
        <taxon>Eukaryota</taxon>
        <taxon>Fungi</taxon>
        <taxon>Fungi incertae sedis</taxon>
        <taxon>Mucoromycota</taxon>
        <taxon>Mucoromycotina</taxon>
        <taxon>Mucoromycetes</taxon>
        <taxon>Mucorales</taxon>
        <taxon>Mucorineae</taxon>
        <taxon>Rhizopodaceae</taxon>
        <taxon>Rhizopus</taxon>
    </lineage>
</organism>